<dbReference type="Gene3D" id="2.60.450.10">
    <property type="entry name" value="Lipopolysaccharide (LPS) transport protein A like domain"/>
    <property type="match status" value="1"/>
</dbReference>
<evidence type="ECO:0000256" key="3">
    <source>
        <dbReference type="SAM" id="SignalP"/>
    </source>
</evidence>
<sequence>MRAKIIIAAIGLASLTGAAVAQDPTSILRGHDVNAPVDIAADRIEVQDRNDRALFIGNVVARQGALTLSTARLRIAYSTGDGVDIDRLDASGGVTVRSGDERASGDYAIYDLNERVITLVGNVELRQGANEIYGSRLTINLVSGRAVIDGGPRGVDQSGGRVTGRFTVPQND</sequence>
<dbReference type="PANTHER" id="PTHR36504">
    <property type="entry name" value="LIPOPOLYSACCHARIDE EXPORT SYSTEM PROTEIN LPTA"/>
    <property type="match status" value="1"/>
</dbReference>
<gene>
    <name evidence="5" type="ORF">NDO55_10015</name>
</gene>
<evidence type="ECO:0000256" key="1">
    <source>
        <dbReference type="ARBA" id="ARBA00022729"/>
    </source>
</evidence>
<dbReference type="GO" id="GO:0017089">
    <property type="term" value="F:glycolipid transfer activity"/>
    <property type="evidence" value="ECO:0007669"/>
    <property type="project" value="TreeGrafter"/>
</dbReference>
<dbReference type="InterPro" id="IPR005653">
    <property type="entry name" value="OstA-like_N"/>
</dbReference>
<evidence type="ECO:0000313" key="6">
    <source>
        <dbReference type="Proteomes" id="UP001155128"/>
    </source>
</evidence>
<evidence type="ECO:0000313" key="5">
    <source>
        <dbReference type="EMBL" id="MCM8558157.1"/>
    </source>
</evidence>
<name>A0A9X2EIH5_9SPHN</name>
<dbReference type="PANTHER" id="PTHR36504:SF1">
    <property type="entry name" value="LIPOPOLYSACCHARIDE EXPORT SYSTEM PROTEIN LPTA"/>
    <property type="match status" value="1"/>
</dbReference>
<keyword evidence="1 3" id="KW-0732">Signal</keyword>
<evidence type="ECO:0000259" key="4">
    <source>
        <dbReference type="Pfam" id="PF03968"/>
    </source>
</evidence>
<dbReference type="AlphaFoldDB" id="A0A9X2EIH5"/>
<dbReference type="EMBL" id="JAMSHT010000001">
    <property type="protein sequence ID" value="MCM8558157.1"/>
    <property type="molecule type" value="Genomic_DNA"/>
</dbReference>
<feature type="domain" description="Organic solvent tolerance-like N-terminal" evidence="4">
    <location>
        <begin position="39"/>
        <end position="144"/>
    </location>
</feature>
<dbReference type="Proteomes" id="UP001155128">
    <property type="component" value="Unassembled WGS sequence"/>
</dbReference>
<dbReference type="GO" id="GO:0009279">
    <property type="term" value="C:cell outer membrane"/>
    <property type="evidence" value="ECO:0007669"/>
    <property type="project" value="TreeGrafter"/>
</dbReference>
<dbReference type="GO" id="GO:0015920">
    <property type="term" value="P:lipopolysaccharide transport"/>
    <property type="evidence" value="ECO:0007669"/>
    <property type="project" value="TreeGrafter"/>
</dbReference>
<dbReference type="RefSeq" id="WP_252114850.1">
    <property type="nucleotide sequence ID" value="NZ_JAMSHT010000001.1"/>
</dbReference>
<comment type="caution">
    <text evidence="5">The sequence shown here is derived from an EMBL/GenBank/DDBJ whole genome shotgun (WGS) entry which is preliminary data.</text>
</comment>
<feature type="region of interest" description="Disordered" evidence="2">
    <location>
        <begin position="153"/>
        <end position="172"/>
    </location>
</feature>
<proteinExistence type="predicted"/>
<protein>
    <submittedName>
        <fullName evidence="5">LptA/OstA family protein</fullName>
    </submittedName>
</protein>
<feature type="signal peptide" evidence="3">
    <location>
        <begin position="1"/>
        <end position="21"/>
    </location>
</feature>
<reference evidence="5" key="1">
    <citation type="submission" date="2022-06" db="EMBL/GenBank/DDBJ databases">
        <title>Sphingomicrobium sedimins sp. nov., a marine bacterium isolated from tidal flat.</title>
        <authorList>
            <person name="Kim C.-H."/>
            <person name="Yoo Y."/>
            <person name="Kim J.-J."/>
        </authorList>
    </citation>
    <scope>NUCLEOTIDE SEQUENCE</scope>
    <source>
        <strain evidence="5">GRR-S6-50</strain>
    </source>
</reference>
<accession>A0A9X2EIH5</accession>
<dbReference type="GO" id="GO:0030288">
    <property type="term" value="C:outer membrane-bounded periplasmic space"/>
    <property type="evidence" value="ECO:0007669"/>
    <property type="project" value="TreeGrafter"/>
</dbReference>
<feature type="chain" id="PRO_5040731137" evidence="3">
    <location>
        <begin position="22"/>
        <end position="172"/>
    </location>
</feature>
<dbReference type="InterPro" id="IPR052037">
    <property type="entry name" value="LPS_export_LptA"/>
</dbReference>
<evidence type="ECO:0000256" key="2">
    <source>
        <dbReference type="SAM" id="MobiDB-lite"/>
    </source>
</evidence>
<dbReference type="Pfam" id="PF03968">
    <property type="entry name" value="LptD_N"/>
    <property type="match status" value="1"/>
</dbReference>
<keyword evidence="6" id="KW-1185">Reference proteome</keyword>
<organism evidence="5 6">
    <name type="scientific">Sphingomicrobium sediminis</name>
    <dbReference type="NCBI Taxonomy" id="2950949"/>
    <lineage>
        <taxon>Bacteria</taxon>
        <taxon>Pseudomonadati</taxon>
        <taxon>Pseudomonadota</taxon>
        <taxon>Alphaproteobacteria</taxon>
        <taxon>Sphingomonadales</taxon>
        <taxon>Sphingomonadaceae</taxon>
        <taxon>Sphingomicrobium</taxon>
    </lineage>
</organism>